<organism evidence="1">
    <name type="scientific">Cacopsylla melanoneura</name>
    <dbReference type="NCBI Taxonomy" id="428564"/>
    <lineage>
        <taxon>Eukaryota</taxon>
        <taxon>Metazoa</taxon>
        <taxon>Ecdysozoa</taxon>
        <taxon>Arthropoda</taxon>
        <taxon>Hexapoda</taxon>
        <taxon>Insecta</taxon>
        <taxon>Pterygota</taxon>
        <taxon>Neoptera</taxon>
        <taxon>Paraneoptera</taxon>
        <taxon>Hemiptera</taxon>
        <taxon>Sternorrhyncha</taxon>
        <taxon>Psylloidea</taxon>
        <taxon>Psyllidae</taxon>
        <taxon>Psyllinae</taxon>
        <taxon>Cacopsylla</taxon>
    </lineage>
</organism>
<protein>
    <submittedName>
        <fullName evidence="1">Uncharacterized protein</fullName>
    </submittedName>
</protein>
<accession>A0A8D9E7E8</accession>
<dbReference type="AlphaFoldDB" id="A0A8D9E7E8"/>
<reference evidence="1" key="1">
    <citation type="submission" date="2021-05" db="EMBL/GenBank/DDBJ databases">
        <authorList>
            <person name="Alioto T."/>
            <person name="Alioto T."/>
            <person name="Gomez Garrido J."/>
        </authorList>
    </citation>
    <scope>NUCLEOTIDE SEQUENCE</scope>
</reference>
<proteinExistence type="predicted"/>
<name>A0A8D9E7E8_9HEMI</name>
<sequence>MKDSIISILNEYSLNPNGTRYVIHDEIDEGLDHFNIKYSLNPNRTRSDEGFEHILIQSNLHSSYSNNSTSRGIVSLNKMHYTVEPLHNICLFLITDLSGLEVRR</sequence>
<evidence type="ECO:0000313" key="1">
    <source>
        <dbReference type="EMBL" id="CAG6743518.1"/>
    </source>
</evidence>
<dbReference type="EMBL" id="HBUF01449018">
    <property type="protein sequence ID" value="CAG6743518.1"/>
    <property type="molecule type" value="Transcribed_RNA"/>
</dbReference>